<dbReference type="RefSeq" id="WP_272090164.1">
    <property type="nucleotide sequence ID" value="NZ_JAQNDL010000003.1"/>
</dbReference>
<keyword evidence="2" id="KW-1185">Reference proteome</keyword>
<dbReference type="EMBL" id="JAQNDL010000003">
    <property type="protein sequence ID" value="MDC0721659.1"/>
    <property type="molecule type" value="Genomic_DNA"/>
</dbReference>
<sequence>MNTTAILYVDDDPDAFGGWRNEVMADGRASLTIAHPDDVTRDHLERASVVLVDFKLEHWPNRDNLEQLSLKPVNGLSLLTILQEHLHESKVTSPCAFALHTGAFHIVARSLPPQPHIVARAHNLEWIFDKSTPGPRRAAQVVQLAAAVQALPVIWPQDSAPAASDALRQWLGLNESAPWSHSAWGDVVRCRPPIHEFAEHTNGVGVLRWMLHRILPYPCFLIDDIHLAARLRITVESLRTELDPGGSLYDFLRTAEYQGQLKTFLGRRWWRSGIELLLFQLTKESPGDLSFLRIKLAARYPNLVPTEALHVYPVLDDQFRSREILAAADEVVEIVPDDWPPFADSAWALASDLEDYPQLKAIGVSGGDVEE</sequence>
<accession>A0ABT5E8J0</accession>
<reference evidence="1 2" key="1">
    <citation type="submission" date="2022-11" db="EMBL/GenBank/DDBJ databases">
        <title>Minimal conservation of predation-associated metabolite biosynthetic gene clusters underscores biosynthetic potential of Myxococcota including descriptions for ten novel species: Archangium lansinium sp. nov., Myxococcus landrumus sp. nov., Nannocystis bai.</title>
        <authorList>
            <person name="Ahearne A."/>
            <person name="Stevens C."/>
            <person name="Dowd S."/>
        </authorList>
    </citation>
    <scope>NUCLEOTIDE SEQUENCE [LARGE SCALE GENOMIC DNA]</scope>
    <source>
        <strain evidence="1 2">BB15-2</strain>
    </source>
</reference>
<protein>
    <recommendedName>
        <fullName evidence="3">Response regulatory domain-containing protein</fullName>
    </recommendedName>
</protein>
<evidence type="ECO:0008006" key="3">
    <source>
        <dbReference type="Google" id="ProtNLM"/>
    </source>
</evidence>
<evidence type="ECO:0000313" key="1">
    <source>
        <dbReference type="EMBL" id="MDC0721659.1"/>
    </source>
</evidence>
<name>A0ABT5E8J0_9BACT</name>
<evidence type="ECO:0000313" key="2">
    <source>
        <dbReference type="Proteomes" id="UP001221686"/>
    </source>
</evidence>
<proteinExistence type="predicted"/>
<gene>
    <name evidence="1" type="ORF">POL25_32420</name>
</gene>
<comment type="caution">
    <text evidence="1">The sequence shown here is derived from an EMBL/GenBank/DDBJ whole genome shotgun (WGS) entry which is preliminary data.</text>
</comment>
<dbReference type="Proteomes" id="UP001221686">
    <property type="component" value="Unassembled WGS sequence"/>
</dbReference>
<organism evidence="1 2">
    <name type="scientific">Nannocystis bainbridge</name>
    <dbReference type="NCBI Taxonomy" id="2995303"/>
    <lineage>
        <taxon>Bacteria</taxon>
        <taxon>Pseudomonadati</taxon>
        <taxon>Myxococcota</taxon>
        <taxon>Polyangia</taxon>
        <taxon>Nannocystales</taxon>
        <taxon>Nannocystaceae</taxon>
        <taxon>Nannocystis</taxon>
    </lineage>
</organism>